<gene>
    <name evidence="1" type="ORF">TNIN_21201</name>
</gene>
<comment type="caution">
    <text evidence="1">The sequence shown here is derived from an EMBL/GenBank/DDBJ whole genome shotgun (WGS) entry which is preliminary data.</text>
</comment>
<dbReference type="AntiFam" id="ANF00012">
    <property type="entry name" value="tRNA translation"/>
</dbReference>
<keyword evidence="2" id="KW-1185">Reference proteome</keyword>
<protein>
    <submittedName>
        <fullName evidence="1">Uncharacterized protein</fullName>
    </submittedName>
</protein>
<reference evidence="1" key="1">
    <citation type="submission" date="2020-08" db="EMBL/GenBank/DDBJ databases">
        <title>Multicomponent nature underlies the extraordinary mechanical properties of spider dragline silk.</title>
        <authorList>
            <person name="Kono N."/>
            <person name="Nakamura H."/>
            <person name="Mori M."/>
            <person name="Yoshida Y."/>
            <person name="Ohtoshi R."/>
            <person name="Malay A.D."/>
            <person name="Moran D.A.P."/>
            <person name="Tomita M."/>
            <person name="Numata K."/>
            <person name="Arakawa K."/>
        </authorList>
    </citation>
    <scope>NUCLEOTIDE SEQUENCE</scope>
</reference>
<sequence>MSNYRNIEPARIRTWNLLIRSQVRYPLRHCPSDTFQGIGGVESFTIANGLQYFTVDKLTPETKSGKSKALSFTTPKPLSPSFRACIKDSSGGFVNPETKDASKSSQIPTFQLKIDRLEKKSKSYTGNLYLFSVPKKVYIGLGWPPQGK</sequence>
<name>A0A8X6YAP2_9ARAC</name>
<dbReference type="Proteomes" id="UP000886998">
    <property type="component" value="Unassembled WGS sequence"/>
</dbReference>
<organism evidence="1 2">
    <name type="scientific">Trichonephila inaurata madagascariensis</name>
    <dbReference type="NCBI Taxonomy" id="2747483"/>
    <lineage>
        <taxon>Eukaryota</taxon>
        <taxon>Metazoa</taxon>
        <taxon>Ecdysozoa</taxon>
        <taxon>Arthropoda</taxon>
        <taxon>Chelicerata</taxon>
        <taxon>Arachnida</taxon>
        <taxon>Araneae</taxon>
        <taxon>Araneomorphae</taxon>
        <taxon>Entelegynae</taxon>
        <taxon>Araneoidea</taxon>
        <taxon>Nephilidae</taxon>
        <taxon>Trichonephila</taxon>
        <taxon>Trichonephila inaurata</taxon>
    </lineage>
</organism>
<dbReference type="AlphaFoldDB" id="A0A8X6YAP2"/>
<evidence type="ECO:0000313" key="2">
    <source>
        <dbReference type="Proteomes" id="UP000886998"/>
    </source>
</evidence>
<proteinExistence type="predicted"/>
<dbReference type="OrthoDB" id="10069362at2759"/>
<accession>A0A8X6YAP2</accession>
<evidence type="ECO:0000313" key="1">
    <source>
        <dbReference type="EMBL" id="GFY68783.1"/>
    </source>
</evidence>
<dbReference type="EMBL" id="BMAV01017252">
    <property type="protein sequence ID" value="GFY68783.1"/>
    <property type="molecule type" value="Genomic_DNA"/>
</dbReference>